<dbReference type="AlphaFoldDB" id="A0A5C3R057"/>
<dbReference type="EMBL" id="ML178814">
    <property type="protein sequence ID" value="TFL07663.1"/>
    <property type="molecule type" value="Genomic_DNA"/>
</dbReference>
<organism evidence="3 4">
    <name type="scientific">Pterulicium gracile</name>
    <dbReference type="NCBI Taxonomy" id="1884261"/>
    <lineage>
        <taxon>Eukaryota</taxon>
        <taxon>Fungi</taxon>
        <taxon>Dikarya</taxon>
        <taxon>Basidiomycota</taxon>
        <taxon>Agaricomycotina</taxon>
        <taxon>Agaricomycetes</taxon>
        <taxon>Agaricomycetidae</taxon>
        <taxon>Agaricales</taxon>
        <taxon>Pleurotineae</taxon>
        <taxon>Pterulaceae</taxon>
        <taxon>Pterulicium</taxon>
    </lineage>
</organism>
<keyword evidence="2" id="KW-0812">Transmembrane</keyword>
<evidence type="ECO:0000313" key="3">
    <source>
        <dbReference type="EMBL" id="TFL07663.1"/>
    </source>
</evidence>
<feature type="region of interest" description="Disordered" evidence="1">
    <location>
        <begin position="276"/>
        <end position="297"/>
    </location>
</feature>
<feature type="transmembrane region" description="Helical" evidence="2">
    <location>
        <begin position="77"/>
        <end position="99"/>
    </location>
</feature>
<proteinExistence type="predicted"/>
<sequence length="429" mass="47172">MCIPQRRRCGLRLRLLVPGVDPLHHCQPYYLGSPYSCRRLHCHLAVHYVRMVFPIVADVTCRTGHRLVVPLRVRREVIGFCFIVSAQLAFNIAFAFLIIDPEFPCHGFGSELTCKKYQRGLVIGNWILAGSLVLYTACLAMMAYVQCDDPHDMHPTDAQEKGLHISAESEAVSTKLEFSRSITVDGTLVSHRRDSTSSFGTFRDLRNPGLRQWNHCESLVNSPVESSTSFPGYPQQPSPTMTKLNRSFVFPRQTIPQDVDENNVVYLAYAPESPMTAFADGQSPTLGDPEEDDEVGSPYYKAGGFIRPTRRLSVLFPSSRFSSGTSGLPQSPKSSPRPPLTPATSSILISDAPTSPLPHAHSASTGSFMDSAASFTLVTASPISGKWHRRTTSVHLSSRATSEPLSPLPTPGTPSSPRVQFSIDTTPLR</sequence>
<keyword evidence="2" id="KW-1133">Transmembrane helix</keyword>
<feature type="transmembrane region" description="Helical" evidence="2">
    <location>
        <begin position="120"/>
        <end position="145"/>
    </location>
</feature>
<keyword evidence="4" id="KW-1185">Reference proteome</keyword>
<feature type="compositionally biased region" description="Polar residues" evidence="1">
    <location>
        <begin position="418"/>
        <end position="429"/>
    </location>
</feature>
<feature type="region of interest" description="Disordered" evidence="1">
    <location>
        <begin position="390"/>
        <end position="429"/>
    </location>
</feature>
<dbReference type="Proteomes" id="UP000305067">
    <property type="component" value="Unassembled WGS sequence"/>
</dbReference>
<protein>
    <submittedName>
        <fullName evidence="3">Uncharacterized protein</fullName>
    </submittedName>
</protein>
<gene>
    <name evidence="3" type="ORF">BDV98DRAFT_32840</name>
</gene>
<name>A0A5C3R057_9AGAR</name>
<keyword evidence="2" id="KW-0472">Membrane</keyword>
<evidence type="ECO:0000313" key="4">
    <source>
        <dbReference type="Proteomes" id="UP000305067"/>
    </source>
</evidence>
<reference evidence="3 4" key="1">
    <citation type="journal article" date="2019" name="Nat. Ecol. Evol.">
        <title>Megaphylogeny resolves global patterns of mushroom evolution.</title>
        <authorList>
            <person name="Varga T."/>
            <person name="Krizsan K."/>
            <person name="Foldi C."/>
            <person name="Dima B."/>
            <person name="Sanchez-Garcia M."/>
            <person name="Sanchez-Ramirez S."/>
            <person name="Szollosi G.J."/>
            <person name="Szarkandi J.G."/>
            <person name="Papp V."/>
            <person name="Albert L."/>
            <person name="Andreopoulos W."/>
            <person name="Angelini C."/>
            <person name="Antonin V."/>
            <person name="Barry K.W."/>
            <person name="Bougher N.L."/>
            <person name="Buchanan P."/>
            <person name="Buyck B."/>
            <person name="Bense V."/>
            <person name="Catcheside P."/>
            <person name="Chovatia M."/>
            <person name="Cooper J."/>
            <person name="Damon W."/>
            <person name="Desjardin D."/>
            <person name="Finy P."/>
            <person name="Geml J."/>
            <person name="Haridas S."/>
            <person name="Hughes K."/>
            <person name="Justo A."/>
            <person name="Karasinski D."/>
            <person name="Kautmanova I."/>
            <person name="Kiss B."/>
            <person name="Kocsube S."/>
            <person name="Kotiranta H."/>
            <person name="LaButti K.M."/>
            <person name="Lechner B.E."/>
            <person name="Liimatainen K."/>
            <person name="Lipzen A."/>
            <person name="Lukacs Z."/>
            <person name="Mihaltcheva S."/>
            <person name="Morgado L.N."/>
            <person name="Niskanen T."/>
            <person name="Noordeloos M.E."/>
            <person name="Ohm R.A."/>
            <person name="Ortiz-Santana B."/>
            <person name="Ovrebo C."/>
            <person name="Racz N."/>
            <person name="Riley R."/>
            <person name="Savchenko A."/>
            <person name="Shiryaev A."/>
            <person name="Soop K."/>
            <person name="Spirin V."/>
            <person name="Szebenyi C."/>
            <person name="Tomsovsky M."/>
            <person name="Tulloss R.E."/>
            <person name="Uehling J."/>
            <person name="Grigoriev I.V."/>
            <person name="Vagvolgyi C."/>
            <person name="Papp T."/>
            <person name="Martin F.M."/>
            <person name="Miettinen O."/>
            <person name="Hibbett D.S."/>
            <person name="Nagy L.G."/>
        </authorList>
    </citation>
    <scope>NUCLEOTIDE SEQUENCE [LARGE SCALE GENOMIC DNA]</scope>
    <source>
        <strain evidence="3 4">CBS 309.79</strain>
    </source>
</reference>
<accession>A0A5C3R057</accession>
<evidence type="ECO:0000256" key="2">
    <source>
        <dbReference type="SAM" id="Phobius"/>
    </source>
</evidence>
<feature type="region of interest" description="Disordered" evidence="1">
    <location>
        <begin position="318"/>
        <end position="363"/>
    </location>
</feature>
<feature type="compositionally biased region" description="Polar residues" evidence="1">
    <location>
        <begin position="319"/>
        <end position="334"/>
    </location>
</feature>
<evidence type="ECO:0000256" key="1">
    <source>
        <dbReference type="SAM" id="MobiDB-lite"/>
    </source>
</evidence>